<evidence type="ECO:0000256" key="8">
    <source>
        <dbReference type="ARBA" id="ARBA00023014"/>
    </source>
</evidence>
<accession>A0A381PWX4</accession>
<keyword evidence="6" id="KW-1278">Translocase</keyword>
<dbReference type="GO" id="GO:0016651">
    <property type="term" value="F:oxidoreductase activity, acting on NAD(P)H"/>
    <property type="evidence" value="ECO:0007669"/>
    <property type="project" value="InterPro"/>
</dbReference>
<keyword evidence="10" id="KW-0830">Ubiquinone</keyword>
<evidence type="ECO:0000259" key="13">
    <source>
        <dbReference type="PROSITE" id="PS51379"/>
    </source>
</evidence>
<dbReference type="EMBL" id="UINC01001127">
    <property type="protein sequence ID" value="SUZ71592.1"/>
    <property type="molecule type" value="Genomic_DNA"/>
</dbReference>
<evidence type="ECO:0000313" key="14">
    <source>
        <dbReference type="EMBL" id="SUZ71592.1"/>
    </source>
</evidence>
<dbReference type="GO" id="GO:0051539">
    <property type="term" value="F:4 iron, 4 sulfur cluster binding"/>
    <property type="evidence" value="ECO:0007669"/>
    <property type="project" value="UniProtKB-KW"/>
</dbReference>
<keyword evidence="2" id="KW-0004">4Fe-4S</keyword>
<evidence type="ECO:0000256" key="10">
    <source>
        <dbReference type="ARBA" id="ARBA00023075"/>
    </source>
</evidence>
<evidence type="ECO:0000256" key="1">
    <source>
        <dbReference type="ARBA" id="ARBA00022475"/>
    </source>
</evidence>
<dbReference type="PROSITE" id="PS00198">
    <property type="entry name" value="4FE4S_FER_1"/>
    <property type="match status" value="1"/>
</dbReference>
<evidence type="ECO:0000256" key="9">
    <source>
        <dbReference type="ARBA" id="ARBA00023027"/>
    </source>
</evidence>
<keyword evidence="11" id="KW-0472">Membrane</keyword>
<feature type="domain" description="4Fe-4S ferredoxin-type" evidence="13">
    <location>
        <begin position="108"/>
        <end position="137"/>
    </location>
</feature>
<evidence type="ECO:0000256" key="11">
    <source>
        <dbReference type="ARBA" id="ARBA00023136"/>
    </source>
</evidence>
<name>A0A381PWX4_9ZZZZ</name>
<evidence type="ECO:0000256" key="3">
    <source>
        <dbReference type="ARBA" id="ARBA00022719"/>
    </source>
</evidence>
<feature type="region of interest" description="Disordered" evidence="12">
    <location>
        <begin position="162"/>
        <end position="194"/>
    </location>
</feature>
<dbReference type="GO" id="GO:0046872">
    <property type="term" value="F:metal ion binding"/>
    <property type="evidence" value="ECO:0007669"/>
    <property type="project" value="UniProtKB-KW"/>
</dbReference>
<dbReference type="AlphaFoldDB" id="A0A381PWX4"/>
<keyword evidence="4" id="KW-0479">Metal-binding</keyword>
<feature type="compositionally biased region" description="Polar residues" evidence="12">
    <location>
        <begin position="177"/>
        <end position="194"/>
    </location>
</feature>
<dbReference type="PANTHER" id="PTHR10849">
    <property type="entry name" value="NADH DEHYDROGENASE UBIQUINONE IRON-SULFUR PROTEIN 8, MITOCHONDRIAL"/>
    <property type="match status" value="1"/>
</dbReference>
<evidence type="ECO:0000256" key="5">
    <source>
        <dbReference type="ARBA" id="ARBA00022737"/>
    </source>
</evidence>
<gene>
    <name evidence="14" type="ORF">METZ01_LOCUS24446</name>
</gene>
<keyword evidence="3" id="KW-0874">Quinone</keyword>
<dbReference type="SUPFAM" id="SSF54862">
    <property type="entry name" value="4Fe-4S ferredoxins"/>
    <property type="match status" value="1"/>
</dbReference>
<feature type="domain" description="4Fe-4S ferredoxin-type" evidence="13">
    <location>
        <begin position="64"/>
        <end position="96"/>
    </location>
</feature>
<evidence type="ECO:0000256" key="4">
    <source>
        <dbReference type="ARBA" id="ARBA00022723"/>
    </source>
</evidence>
<keyword evidence="8" id="KW-0411">Iron-sulfur</keyword>
<keyword evidence="1" id="KW-1003">Cell membrane</keyword>
<protein>
    <recommendedName>
        <fullName evidence="13">4Fe-4S ferredoxin-type domain-containing protein</fullName>
    </recommendedName>
</protein>
<reference evidence="14" key="1">
    <citation type="submission" date="2018-05" db="EMBL/GenBank/DDBJ databases">
        <authorList>
            <person name="Lanie J.A."/>
            <person name="Ng W.-L."/>
            <person name="Kazmierczak K.M."/>
            <person name="Andrzejewski T.M."/>
            <person name="Davidsen T.M."/>
            <person name="Wayne K.J."/>
            <person name="Tettelin H."/>
            <person name="Glass J.I."/>
            <person name="Rusch D."/>
            <person name="Podicherti R."/>
            <person name="Tsui H.-C.T."/>
            <person name="Winkler M.E."/>
        </authorList>
    </citation>
    <scope>NUCLEOTIDE SEQUENCE</scope>
</reference>
<proteinExistence type="inferred from homology"/>
<dbReference type="HAMAP" id="MF_01351">
    <property type="entry name" value="NDH1_NuoI"/>
    <property type="match status" value="1"/>
</dbReference>
<keyword evidence="5" id="KW-0677">Repeat</keyword>
<dbReference type="PANTHER" id="PTHR10849:SF24">
    <property type="entry name" value="NADH-QUINONE OXIDOREDUCTASE SUBUNIT I 2"/>
    <property type="match status" value="1"/>
</dbReference>
<organism evidence="14">
    <name type="scientific">marine metagenome</name>
    <dbReference type="NCBI Taxonomy" id="408172"/>
    <lineage>
        <taxon>unclassified sequences</taxon>
        <taxon>metagenomes</taxon>
        <taxon>ecological metagenomes</taxon>
    </lineage>
</organism>
<sequence>MELKVRQVNRLDGAREALYFPALFVGFRLTIKHFWRNLFGSRDVVTINYPEEKRHISTRWRGRHRLTRRENGFLSCVACYMCETVCPSKCIHIEAGEHPDLSVEKYPVVFNIDELRCVFCGLCVEACPKDAIRMDTGVISMAYTSRQTFDFTRDLLRDNYDPKAHSNPKYGDYDLPSPSNQQEALPNSQGVPAS</sequence>
<evidence type="ECO:0000256" key="12">
    <source>
        <dbReference type="SAM" id="MobiDB-lite"/>
    </source>
</evidence>
<dbReference type="GO" id="GO:0048038">
    <property type="term" value="F:quinone binding"/>
    <property type="evidence" value="ECO:0007669"/>
    <property type="project" value="UniProtKB-KW"/>
</dbReference>
<dbReference type="Pfam" id="PF00037">
    <property type="entry name" value="Fer4"/>
    <property type="match status" value="1"/>
</dbReference>
<dbReference type="Gene3D" id="3.30.70.3270">
    <property type="match status" value="1"/>
</dbReference>
<dbReference type="GO" id="GO:0016020">
    <property type="term" value="C:membrane"/>
    <property type="evidence" value="ECO:0007669"/>
    <property type="project" value="InterPro"/>
</dbReference>
<keyword evidence="7" id="KW-0408">Iron</keyword>
<evidence type="ECO:0000256" key="6">
    <source>
        <dbReference type="ARBA" id="ARBA00022967"/>
    </source>
</evidence>
<keyword evidence="9" id="KW-0520">NAD</keyword>
<dbReference type="InterPro" id="IPR017896">
    <property type="entry name" value="4Fe4S_Fe-S-bd"/>
</dbReference>
<dbReference type="InterPro" id="IPR017900">
    <property type="entry name" value="4Fe4S_Fe_S_CS"/>
</dbReference>
<evidence type="ECO:0000256" key="7">
    <source>
        <dbReference type="ARBA" id="ARBA00023004"/>
    </source>
</evidence>
<evidence type="ECO:0000256" key="2">
    <source>
        <dbReference type="ARBA" id="ARBA00022485"/>
    </source>
</evidence>
<dbReference type="PROSITE" id="PS51379">
    <property type="entry name" value="4FE4S_FER_2"/>
    <property type="match status" value="2"/>
</dbReference>
<dbReference type="InterPro" id="IPR010226">
    <property type="entry name" value="NADH_quinone_OxRdtase_chainI"/>
</dbReference>